<feature type="compositionally biased region" description="Polar residues" evidence="1">
    <location>
        <begin position="334"/>
        <end position="346"/>
    </location>
</feature>
<protein>
    <submittedName>
        <fullName evidence="2">Uncharacterized protein</fullName>
    </submittedName>
</protein>
<organism evidence="2 3">
    <name type="scientific">Hortaea werneckii</name>
    <name type="common">Black yeast</name>
    <name type="synonym">Cladosporium werneckii</name>
    <dbReference type="NCBI Taxonomy" id="91943"/>
    <lineage>
        <taxon>Eukaryota</taxon>
        <taxon>Fungi</taxon>
        <taxon>Dikarya</taxon>
        <taxon>Ascomycota</taxon>
        <taxon>Pezizomycotina</taxon>
        <taxon>Dothideomycetes</taxon>
        <taxon>Dothideomycetidae</taxon>
        <taxon>Mycosphaerellales</taxon>
        <taxon>Teratosphaeriaceae</taxon>
        <taxon>Hortaea</taxon>
    </lineage>
</organism>
<dbReference type="AlphaFoldDB" id="A0A3M6ZFR1"/>
<feature type="region of interest" description="Disordered" evidence="1">
    <location>
        <begin position="306"/>
        <end position="494"/>
    </location>
</feature>
<proteinExistence type="predicted"/>
<feature type="region of interest" description="Disordered" evidence="1">
    <location>
        <begin position="110"/>
        <end position="278"/>
    </location>
</feature>
<dbReference type="EMBL" id="QWIK01000075">
    <property type="protein sequence ID" value="RMY14135.1"/>
    <property type="molecule type" value="Genomic_DNA"/>
</dbReference>
<feature type="compositionally biased region" description="Polar residues" evidence="1">
    <location>
        <begin position="265"/>
        <end position="277"/>
    </location>
</feature>
<gene>
    <name evidence="2" type="ORF">D0868_01623</name>
</gene>
<feature type="compositionally biased region" description="Polar residues" evidence="1">
    <location>
        <begin position="480"/>
        <end position="494"/>
    </location>
</feature>
<feature type="compositionally biased region" description="Basic and acidic residues" evidence="1">
    <location>
        <begin position="110"/>
        <end position="120"/>
    </location>
</feature>
<evidence type="ECO:0000313" key="2">
    <source>
        <dbReference type="EMBL" id="RMY14135.1"/>
    </source>
</evidence>
<evidence type="ECO:0000256" key="1">
    <source>
        <dbReference type="SAM" id="MobiDB-lite"/>
    </source>
</evidence>
<feature type="compositionally biased region" description="Low complexity" evidence="1">
    <location>
        <begin position="136"/>
        <end position="154"/>
    </location>
</feature>
<sequence>MVPRVSDPPTHHHPALTKSLKPAAAETKLAGFLEKTQTQPYLHPDAQLSLAGITYSAQSGPTGGLAIHHLKRIDVGLKGENLVAETADELAMFGGEAALPEGDDSKLDATIEAKSDEKKKGVLKRKRSTEEVGRWAEQSSEAAFGEAQAGAAAEDWQDREEYEQNQQPLEGEVGEREGATATKQGGQPPVVQHAGGDGHKELSAADKKARKEAKKARADHSYESSFEALSDQMDEPCDVDGNLRLTKTRSAKRKRDEQDCAGAGPSNNVRRQGQASSDEAYCSHYDVSSLDRSICATNKAEKKTLKFSTEPSGSARQHVSRPRPVLQPLEIPDLTQTLRSCQVSARQRQDEGRMPLRKPSVPGPVLEQTPATPLPVASLSYYDSEQDKLSDDDAGSPDGSPTCVAPLSRFSDVRIRVIPPPASESFGSNNSHIQDAEPADVEDSSDHVSKGGKSSFNVLDADALPEVHRSRTPTPPLEETSLSTDNLNESTNSSFEDLQLVQSQHDEKLQEALAALSLTRALLALERPGDDGDELGGSSQSRQD</sequence>
<feature type="region of interest" description="Disordered" evidence="1">
    <location>
        <begin position="1"/>
        <end position="21"/>
    </location>
</feature>
<comment type="caution">
    <text evidence="2">The sequence shown here is derived from an EMBL/GenBank/DDBJ whole genome shotgun (WGS) entry which is preliminary data.</text>
</comment>
<feature type="compositionally biased region" description="Basic and acidic residues" evidence="1">
    <location>
        <begin position="196"/>
        <end position="222"/>
    </location>
</feature>
<reference evidence="2 3" key="1">
    <citation type="journal article" date="2018" name="BMC Genomics">
        <title>Genomic evidence for intraspecific hybridization in a clonal and extremely halotolerant yeast.</title>
        <authorList>
            <person name="Gostincar C."/>
            <person name="Stajich J.E."/>
            <person name="Zupancic J."/>
            <person name="Zalar P."/>
            <person name="Gunde-Cimerman N."/>
        </authorList>
    </citation>
    <scope>NUCLEOTIDE SEQUENCE [LARGE SCALE GENOMIC DNA]</scope>
    <source>
        <strain evidence="2 3">EXF-6654</strain>
    </source>
</reference>
<evidence type="ECO:0000313" key="3">
    <source>
        <dbReference type="Proteomes" id="UP000282582"/>
    </source>
</evidence>
<dbReference type="Proteomes" id="UP000282582">
    <property type="component" value="Unassembled WGS sequence"/>
</dbReference>
<accession>A0A3M6ZFR1</accession>
<name>A0A3M6ZFR1_HORWE</name>
<feature type="compositionally biased region" description="Polar residues" evidence="1">
    <location>
        <begin position="306"/>
        <end position="317"/>
    </location>
</feature>